<evidence type="ECO:0000313" key="2">
    <source>
        <dbReference type="EMBL" id="VDO80305.1"/>
    </source>
</evidence>
<reference evidence="4" key="2">
    <citation type="submission" date="2019-09" db="UniProtKB">
        <authorList>
            <consortium name="WormBaseParasite"/>
        </authorList>
    </citation>
    <scope>IDENTIFICATION</scope>
</reference>
<dbReference type="Proteomes" id="UP000050761">
    <property type="component" value="Unassembled WGS sequence"/>
</dbReference>
<feature type="transmembrane region" description="Helical" evidence="1">
    <location>
        <begin position="62"/>
        <end position="81"/>
    </location>
</feature>
<evidence type="ECO:0000256" key="1">
    <source>
        <dbReference type="SAM" id="Phobius"/>
    </source>
</evidence>
<keyword evidence="1" id="KW-0472">Membrane</keyword>
<dbReference type="AlphaFoldDB" id="A0A183FP44"/>
<proteinExistence type="predicted"/>
<keyword evidence="1" id="KW-1133">Transmembrane helix</keyword>
<keyword evidence="1" id="KW-0812">Transmembrane</keyword>
<dbReference type="OrthoDB" id="10475704at2759"/>
<accession>A0A3P8C654</accession>
<keyword evidence="3" id="KW-1185">Reference proteome</keyword>
<evidence type="ECO:0000313" key="4">
    <source>
        <dbReference type="WBParaSite" id="HPBE_0000934501-mRNA-1"/>
    </source>
</evidence>
<sequence>MNRISEIENILHRLVLIDETSLIVNSDWNDVADDIVRVSLPPDGHGALHSCFVNKAQYGPGSVLPAIISTIIGMLASTVYLSSTARRPNAATQHFGLCRQ</sequence>
<name>A0A183FP44_HELPZ</name>
<organism evidence="3 4">
    <name type="scientific">Heligmosomoides polygyrus</name>
    <name type="common">Parasitic roundworm</name>
    <dbReference type="NCBI Taxonomy" id="6339"/>
    <lineage>
        <taxon>Eukaryota</taxon>
        <taxon>Metazoa</taxon>
        <taxon>Ecdysozoa</taxon>
        <taxon>Nematoda</taxon>
        <taxon>Chromadorea</taxon>
        <taxon>Rhabditida</taxon>
        <taxon>Rhabditina</taxon>
        <taxon>Rhabditomorpha</taxon>
        <taxon>Strongyloidea</taxon>
        <taxon>Heligmosomidae</taxon>
        <taxon>Heligmosomoides</taxon>
    </lineage>
</organism>
<dbReference type="WBParaSite" id="HPBE_0000934501-mRNA-1">
    <property type="protein sequence ID" value="HPBE_0000934501-mRNA-1"/>
    <property type="gene ID" value="HPBE_0000934501"/>
</dbReference>
<protein>
    <submittedName>
        <fullName evidence="2 4">Uncharacterized protein</fullName>
    </submittedName>
</protein>
<gene>
    <name evidence="2" type="ORF">HPBE_LOCUS9346</name>
</gene>
<dbReference type="EMBL" id="UZAH01026410">
    <property type="protein sequence ID" value="VDO80305.1"/>
    <property type="molecule type" value="Genomic_DNA"/>
</dbReference>
<accession>A0A183FP44</accession>
<reference evidence="2 3" key="1">
    <citation type="submission" date="2018-11" db="EMBL/GenBank/DDBJ databases">
        <authorList>
            <consortium name="Pathogen Informatics"/>
        </authorList>
    </citation>
    <scope>NUCLEOTIDE SEQUENCE [LARGE SCALE GENOMIC DNA]</scope>
</reference>
<evidence type="ECO:0000313" key="3">
    <source>
        <dbReference type="Proteomes" id="UP000050761"/>
    </source>
</evidence>